<reference evidence="2 4" key="1">
    <citation type="journal article" date="2020" name="Stud. Mycol.">
        <title>101 Dothideomycetes genomes: a test case for predicting lifestyles and emergence of pathogens.</title>
        <authorList>
            <person name="Haridas S."/>
            <person name="Albert R."/>
            <person name="Binder M."/>
            <person name="Bloem J."/>
            <person name="Labutti K."/>
            <person name="Salamov A."/>
            <person name="Andreopoulos B."/>
            <person name="Baker S."/>
            <person name="Barry K."/>
            <person name="Bills G."/>
            <person name="Bluhm B."/>
            <person name="Cannon C."/>
            <person name="Castanera R."/>
            <person name="Culley D."/>
            <person name="Daum C."/>
            <person name="Ezra D."/>
            <person name="Gonzalez J."/>
            <person name="Henrissat B."/>
            <person name="Kuo A."/>
            <person name="Liang C."/>
            <person name="Lipzen A."/>
            <person name="Lutzoni F."/>
            <person name="Magnuson J."/>
            <person name="Mondo S."/>
            <person name="Nolan M."/>
            <person name="Ohm R."/>
            <person name="Pangilinan J."/>
            <person name="Park H.-J."/>
            <person name="Ramirez L."/>
            <person name="Alfaro M."/>
            <person name="Sun H."/>
            <person name="Tritt A."/>
            <person name="Yoshinaga Y."/>
            <person name="Zwiers L.-H."/>
            <person name="Turgeon B."/>
            <person name="Goodwin S."/>
            <person name="Spatafora J."/>
            <person name="Crous P."/>
            <person name="Grigoriev I."/>
        </authorList>
    </citation>
    <scope>NUCLEOTIDE SEQUENCE</scope>
    <source>
        <strain evidence="2 4">CBS 304.34</strain>
    </source>
</reference>
<organism evidence="2">
    <name type="scientific">Mytilinidion resinicola</name>
    <dbReference type="NCBI Taxonomy" id="574789"/>
    <lineage>
        <taxon>Eukaryota</taxon>
        <taxon>Fungi</taxon>
        <taxon>Dikarya</taxon>
        <taxon>Ascomycota</taxon>
        <taxon>Pezizomycotina</taxon>
        <taxon>Dothideomycetes</taxon>
        <taxon>Pleosporomycetidae</taxon>
        <taxon>Mytilinidiales</taxon>
        <taxon>Mytilinidiaceae</taxon>
        <taxon>Mytilinidion</taxon>
    </lineage>
</organism>
<feature type="compositionally biased region" description="Polar residues" evidence="1">
    <location>
        <begin position="222"/>
        <end position="241"/>
    </location>
</feature>
<dbReference type="Proteomes" id="UP000504636">
    <property type="component" value="Unplaced"/>
</dbReference>
<reference evidence="4" key="2">
    <citation type="submission" date="2020-04" db="EMBL/GenBank/DDBJ databases">
        <authorList>
            <consortium name="NCBI Genome Project"/>
        </authorList>
    </citation>
    <scope>NUCLEOTIDE SEQUENCE</scope>
    <source>
        <strain evidence="4">CBS 304.34</strain>
    </source>
</reference>
<dbReference type="GeneID" id="54454479"/>
<sequence>MGNTSSQESRTTRLRNRVPNGRTAFRGLHVPLRLDRHQNYPVLRASRRRHQQRRLDDEEHTGALMRTERRRSRSLPSTSPRSLETPPDLTRHFRQRRLELDEQEIERWSSSFAGTRRSSRNGTTIGNPNPVPLSDRSNSAARADLQPPRCPDCRVPYTGPGSGETGPVTRVCATCQRFVSRPAAALVSPHASIRTPRRELAPSSHTEMRSGRDQESRLLRGTSAQVPSRTANTRHNTPSRRQQLEVVPSLQHLPVPAPVFRPSDASLHDTDDSTPPRRSFPRSRPTHNLMGYLQLRTNDLCSRTRDVHTAVKGFESSAVDILHDYDFLRDSPAGEEPISLRSSHPVGIYQAPLTDDSPPDNPLAAAQNTLLKDLYASEGGELLNNNNDAENSSESDSSYNSRSDFGFPIIQSVEKIARGAIRAAQALEFEVGEQVNQDEARSTGEPRVDLPPPLRFGQSGQVLVTENVRREVPLEEDESMVSESEVSPDYRMSALARHYCSGYFSASSGFCFDVDVSLR</sequence>
<feature type="region of interest" description="Disordered" evidence="1">
    <location>
        <begin position="1"/>
        <end position="25"/>
    </location>
</feature>
<evidence type="ECO:0000256" key="1">
    <source>
        <dbReference type="SAM" id="MobiDB-lite"/>
    </source>
</evidence>
<reference evidence="4" key="3">
    <citation type="submission" date="2025-04" db="UniProtKB">
        <authorList>
            <consortium name="RefSeq"/>
        </authorList>
    </citation>
    <scope>IDENTIFICATION</scope>
    <source>
        <strain evidence="4">CBS 304.34</strain>
    </source>
</reference>
<feature type="compositionally biased region" description="Low complexity" evidence="1">
    <location>
        <begin position="74"/>
        <end position="87"/>
    </location>
</feature>
<dbReference type="RefSeq" id="XP_033581452.1">
    <property type="nucleotide sequence ID" value="XM_033713586.1"/>
</dbReference>
<gene>
    <name evidence="2 4" type="ORF">BDZ99DRAFT_238489</name>
</gene>
<evidence type="ECO:0000313" key="2">
    <source>
        <dbReference type="EMBL" id="KAF2814488.1"/>
    </source>
</evidence>
<proteinExistence type="predicted"/>
<protein>
    <submittedName>
        <fullName evidence="2 4">Uncharacterized protein</fullName>
    </submittedName>
</protein>
<feature type="region of interest" description="Disordered" evidence="1">
    <location>
        <begin position="39"/>
        <end position="93"/>
    </location>
</feature>
<feature type="compositionally biased region" description="Basic and acidic residues" evidence="1">
    <location>
        <begin position="266"/>
        <end position="275"/>
    </location>
</feature>
<keyword evidence="3" id="KW-1185">Reference proteome</keyword>
<name>A0A6A6Z116_9PEZI</name>
<feature type="region of interest" description="Disordered" evidence="1">
    <location>
        <begin position="189"/>
        <end position="287"/>
    </location>
</feature>
<dbReference type="OrthoDB" id="10511840at2759"/>
<dbReference type="AlphaFoldDB" id="A0A6A6Z116"/>
<evidence type="ECO:0000313" key="4">
    <source>
        <dbReference type="RefSeq" id="XP_033581452.1"/>
    </source>
</evidence>
<accession>A0A6A6Z116</accession>
<feature type="compositionally biased region" description="Basic and acidic residues" evidence="1">
    <location>
        <begin position="196"/>
        <end position="218"/>
    </location>
</feature>
<dbReference type="EMBL" id="MU003695">
    <property type="protein sequence ID" value="KAF2814488.1"/>
    <property type="molecule type" value="Genomic_DNA"/>
</dbReference>
<evidence type="ECO:0000313" key="3">
    <source>
        <dbReference type="Proteomes" id="UP000504636"/>
    </source>
</evidence>
<feature type="region of interest" description="Disordered" evidence="1">
    <location>
        <begin position="109"/>
        <end position="148"/>
    </location>
</feature>
<feature type="region of interest" description="Disordered" evidence="1">
    <location>
        <begin position="381"/>
        <end position="401"/>
    </location>
</feature>